<name>A7GF27_CLOBL</name>
<dbReference type="EMBL" id="CP000728">
    <property type="protein sequence ID" value="ABS40147.1"/>
    <property type="molecule type" value="Genomic_DNA"/>
</dbReference>
<dbReference type="Proteomes" id="UP000002410">
    <property type="component" value="Chromosome"/>
</dbReference>
<dbReference type="Pfam" id="PF14390">
    <property type="entry name" value="DUF4420"/>
    <property type="match status" value="1"/>
</dbReference>
<dbReference type="AlphaFoldDB" id="A7GF27"/>
<dbReference type="KEGG" id="cbf:CLI_2132"/>
<protein>
    <recommendedName>
        <fullName evidence="3">PD-(D/E)XK motif protein</fullName>
    </recommendedName>
</protein>
<reference evidence="2" key="1">
    <citation type="submission" date="2007-06" db="EMBL/GenBank/DDBJ databases">
        <authorList>
            <person name="Brinkac L.M."/>
            <person name="Daugherty S."/>
            <person name="Dodson R.J."/>
            <person name="Madupu R."/>
            <person name="Brown J.L."/>
            <person name="Bruce D."/>
            <person name="Detter C."/>
            <person name="Munk C."/>
            <person name="Smith L.A."/>
            <person name="Smith T.J."/>
            <person name="White O."/>
            <person name="Brettin T.S."/>
        </authorList>
    </citation>
    <scope>NUCLEOTIDE SEQUENCE [LARGE SCALE GENOMIC DNA]</scope>
    <source>
        <strain evidence="2">Langeland / NCTC 10281 / Type F</strain>
    </source>
</reference>
<dbReference type="InterPro" id="IPR025534">
    <property type="entry name" value="DUF4420"/>
</dbReference>
<evidence type="ECO:0000313" key="2">
    <source>
        <dbReference type="Proteomes" id="UP000002410"/>
    </source>
</evidence>
<dbReference type="HOGENOM" id="CLU_069764_1_0_9"/>
<proteinExistence type="predicted"/>
<evidence type="ECO:0000313" key="1">
    <source>
        <dbReference type="EMBL" id="ABS40147.1"/>
    </source>
</evidence>
<organism evidence="1 2">
    <name type="scientific">Clostridium botulinum (strain Langeland / NCTC 10281 / Type F)</name>
    <dbReference type="NCBI Taxonomy" id="441772"/>
    <lineage>
        <taxon>Bacteria</taxon>
        <taxon>Bacillati</taxon>
        <taxon>Bacillota</taxon>
        <taxon>Clostridia</taxon>
        <taxon>Eubacteriales</taxon>
        <taxon>Clostridiaceae</taxon>
        <taxon>Clostridium</taxon>
    </lineage>
</organism>
<evidence type="ECO:0008006" key="3">
    <source>
        <dbReference type="Google" id="ProtNLM"/>
    </source>
</evidence>
<accession>A7GF27</accession>
<gene>
    <name evidence="1" type="ordered locus">CLI_2132</name>
</gene>
<sequence>MNYLNKIFNDIINDFTKEEYANQRNLSRRFVLDNDIVFIAYYNKGNHTKELAIRINKDFNKNVVTKYPDWNGIDVIVSEIQSGSDKGFYLVFKQLEDSDENIYDAIVEDIIENIKLVQSYQQVINTIGRVLVKWKNFFNIHEDLLMSDIKQQGLYSELIFLEKLIDLYGEKALNFWSGCNLETHDFYISGDAIEIKSTSSNNTSSVTVSNEYQLDTNDVNGDLYLMVVILRKSLSDGETLPSLVQRIVNKLQVSASLEIFEEKLFKYGYLLRNPEIYKMGFVIRDIKYFQISEEFPNITKDKLPNVISNVSYKLNINGCDRFNILEESLIQKLNGGIV</sequence>
<dbReference type="RefSeq" id="WP_012100076.1">
    <property type="nucleotide sequence ID" value="NC_009699.1"/>
</dbReference>